<feature type="transmembrane region" description="Helical" evidence="1">
    <location>
        <begin position="6"/>
        <end position="21"/>
    </location>
</feature>
<dbReference type="AlphaFoldDB" id="A0A0F9I0Y8"/>
<accession>A0A0F9I0Y8</accession>
<keyword evidence="1" id="KW-1133">Transmembrane helix</keyword>
<keyword evidence="1" id="KW-0472">Membrane</keyword>
<name>A0A0F9I0Y8_9ZZZZ</name>
<evidence type="ECO:0000256" key="1">
    <source>
        <dbReference type="SAM" id="Phobius"/>
    </source>
</evidence>
<proteinExistence type="predicted"/>
<evidence type="ECO:0000313" key="2">
    <source>
        <dbReference type="EMBL" id="KKL87535.1"/>
    </source>
</evidence>
<protein>
    <submittedName>
        <fullName evidence="2">Uncharacterized protein</fullName>
    </submittedName>
</protein>
<gene>
    <name evidence="2" type="ORF">LCGC14_1933740</name>
</gene>
<sequence>MMWFTFAIMIIAGVADIYLMATKRDTISKRYHRLFPQWFDLIIMIAILATVWVDLGVFVFTCVMAGTILGHLAWHGDN</sequence>
<organism evidence="2">
    <name type="scientific">marine sediment metagenome</name>
    <dbReference type="NCBI Taxonomy" id="412755"/>
    <lineage>
        <taxon>unclassified sequences</taxon>
        <taxon>metagenomes</taxon>
        <taxon>ecological metagenomes</taxon>
    </lineage>
</organism>
<reference evidence="2" key="1">
    <citation type="journal article" date="2015" name="Nature">
        <title>Complex archaea that bridge the gap between prokaryotes and eukaryotes.</title>
        <authorList>
            <person name="Spang A."/>
            <person name="Saw J.H."/>
            <person name="Jorgensen S.L."/>
            <person name="Zaremba-Niedzwiedzka K."/>
            <person name="Martijn J."/>
            <person name="Lind A.E."/>
            <person name="van Eijk R."/>
            <person name="Schleper C."/>
            <person name="Guy L."/>
            <person name="Ettema T.J."/>
        </authorList>
    </citation>
    <scope>NUCLEOTIDE SEQUENCE</scope>
</reference>
<keyword evidence="1" id="KW-0812">Transmembrane</keyword>
<dbReference type="EMBL" id="LAZR01020812">
    <property type="protein sequence ID" value="KKL87535.1"/>
    <property type="molecule type" value="Genomic_DNA"/>
</dbReference>
<feature type="transmembrane region" description="Helical" evidence="1">
    <location>
        <begin position="41"/>
        <end position="74"/>
    </location>
</feature>
<comment type="caution">
    <text evidence="2">The sequence shown here is derived from an EMBL/GenBank/DDBJ whole genome shotgun (WGS) entry which is preliminary data.</text>
</comment>